<dbReference type="SUPFAM" id="SSF53448">
    <property type="entry name" value="Nucleotide-diphospho-sugar transferases"/>
    <property type="match status" value="1"/>
</dbReference>
<dbReference type="Pfam" id="PF00535">
    <property type="entry name" value="Glycos_transf_2"/>
    <property type="match status" value="1"/>
</dbReference>
<dbReference type="InterPro" id="IPR001173">
    <property type="entry name" value="Glyco_trans_2-like"/>
</dbReference>
<dbReference type="PANTHER" id="PTHR22916:SF51">
    <property type="entry name" value="GLYCOSYLTRANSFERASE EPSH-RELATED"/>
    <property type="match status" value="1"/>
</dbReference>
<evidence type="ECO:0000259" key="3">
    <source>
        <dbReference type="Pfam" id="PF00535"/>
    </source>
</evidence>
<keyword evidence="2" id="KW-0808">Transferase</keyword>
<dbReference type="GeneID" id="82156195"/>
<dbReference type="InterPro" id="IPR029044">
    <property type="entry name" value="Nucleotide-diphossugar_trans"/>
</dbReference>
<protein>
    <submittedName>
        <fullName evidence="4">Glycosyltransferase family 2 protein</fullName>
    </submittedName>
</protein>
<proteinExistence type="predicted"/>
<name>A0ABX2ARL2_9BACT</name>
<evidence type="ECO:0000313" key="4">
    <source>
        <dbReference type="EMBL" id="NPE12786.1"/>
    </source>
</evidence>
<dbReference type="EMBL" id="JABKKE010000001">
    <property type="protein sequence ID" value="NPE12786.1"/>
    <property type="molecule type" value="Genomic_DNA"/>
</dbReference>
<organism evidence="4 5">
    <name type="scientific">Xylanibacter rodentium</name>
    <dbReference type="NCBI Taxonomy" id="2736289"/>
    <lineage>
        <taxon>Bacteria</taxon>
        <taxon>Pseudomonadati</taxon>
        <taxon>Bacteroidota</taxon>
        <taxon>Bacteroidia</taxon>
        <taxon>Bacteroidales</taxon>
        <taxon>Prevotellaceae</taxon>
        <taxon>Xylanibacter</taxon>
    </lineage>
</organism>
<feature type="domain" description="Glycosyltransferase 2-like" evidence="3">
    <location>
        <begin position="6"/>
        <end position="170"/>
    </location>
</feature>
<keyword evidence="5" id="KW-1185">Reference proteome</keyword>
<dbReference type="RefSeq" id="WP_172173334.1">
    <property type="nucleotide sequence ID" value="NZ_CASGIA010000008.1"/>
</dbReference>
<comment type="caution">
    <text evidence="4">The sequence shown here is derived from an EMBL/GenBank/DDBJ whole genome shotgun (WGS) entry which is preliminary data.</text>
</comment>
<keyword evidence="1" id="KW-0328">Glycosyltransferase</keyword>
<dbReference type="CDD" id="cd00761">
    <property type="entry name" value="Glyco_tranf_GTA_type"/>
    <property type="match status" value="1"/>
</dbReference>
<dbReference type="Gene3D" id="3.90.550.10">
    <property type="entry name" value="Spore Coat Polysaccharide Biosynthesis Protein SpsA, Chain A"/>
    <property type="match status" value="1"/>
</dbReference>
<evidence type="ECO:0000256" key="1">
    <source>
        <dbReference type="ARBA" id="ARBA00022676"/>
    </source>
</evidence>
<reference evidence="4 5" key="1">
    <citation type="submission" date="2020-05" db="EMBL/GenBank/DDBJ databases">
        <title>Distinct polysaccharide utilization as determinants for interspecies competition between intestinal Prevotella spp.</title>
        <authorList>
            <person name="Galvez E.J.C."/>
            <person name="Iljazovic A."/>
            <person name="Strowig T."/>
        </authorList>
    </citation>
    <scope>NUCLEOTIDE SEQUENCE [LARGE SCALE GENOMIC DNA]</scope>
    <source>
        <strain evidence="4 5">PROD</strain>
    </source>
</reference>
<evidence type="ECO:0000313" key="5">
    <source>
        <dbReference type="Proteomes" id="UP001193734"/>
    </source>
</evidence>
<dbReference type="PANTHER" id="PTHR22916">
    <property type="entry name" value="GLYCOSYLTRANSFERASE"/>
    <property type="match status" value="1"/>
</dbReference>
<sequence>MNSLLTIIIPVYRVSNTMDRCIESIVSQKYDNMRIILVDDGSPDDCPEKCDRWAAKDNKITVIHKLNGGLSDARNAGLDIAGGDYITFVDSDDYIHPDTYYDVMHLISQHPEYDILEFPVYKFFGTSGQQLLTFSNKEYHDIADYWMTGQAYDHAYAWNKIYRRRLFDKVRFPVGRVFEDVYTLPQLLEHSKIVATTDKGLYYYCQNDNGITACAQGNELRMLLESHIKVINKYRKHPLFHHYYMHVVNIQICEYEKNGDKPLLRQERIKRLDGLNMKSKLKAITINSLGIKRLCILIRFINNIIKLH</sequence>
<evidence type="ECO:0000256" key="2">
    <source>
        <dbReference type="ARBA" id="ARBA00022679"/>
    </source>
</evidence>
<gene>
    <name evidence="4" type="ORF">HPS55_00300</name>
</gene>
<dbReference type="Proteomes" id="UP001193734">
    <property type="component" value="Unassembled WGS sequence"/>
</dbReference>
<accession>A0ABX2ARL2</accession>